<protein>
    <recommendedName>
        <fullName evidence="4">PiggyBac transposable element-derived protein domain-containing protein</fullName>
    </recommendedName>
</protein>
<feature type="compositionally biased region" description="Acidic residues" evidence="1">
    <location>
        <begin position="45"/>
        <end position="76"/>
    </location>
</feature>
<evidence type="ECO:0000313" key="2">
    <source>
        <dbReference type="EMBL" id="KAG0285304.1"/>
    </source>
</evidence>
<keyword evidence="3" id="KW-1185">Reference proteome</keyword>
<evidence type="ECO:0000256" key="1">
    <source>
        <dbReference type="SAM" id="MobiDB-lite"/>
    </source>
</evidence>
<feature type="region of interest" description="Disordered" evidence="1">
    <location>
        <begin position="30"/>
        <end position="76"/>
    </location>
</feature>
<organism evidence="2 3">
    <name type="scientific">Linnemannia gamsii</name>
    <dbReference type="NCBI Taxonomy" id="64522"/>
    <lineage>
        <taxon>Eukaryota</taxon>
        <taxon>Fungi</taxon>
        <taxon>Fungi incertae sedis</taxon>
        <taxon>Mucoromycota</taxon>
        <taxon>Mortierellomycotina</taxon>
        <taxon>Mortierellomycetes</taxon>
        <taxon>Mortierellales</taxon>
        <taxon>Mortierellaceae</taxon>
        <taxon>Linnemannia</taxon>
    </lineage>
</organism>
<proteinExistence type="predicted"/>
<gene>
    <name evidence="2" type="ORF">BGZ96_010424</name>
</gene>
<accession>A0ABQ7JV69</accession>
<comment type="caution">
    <text evidence="2">The sequence shown here is derived from an EMBL/GenBank/DDBJ whole genome shotgun (WGS) entry which is preliminary data.</text>
</comment>
<dbReference type="EMBL" id="JAAAIM010000680">
    <property type="protein sequence ID" value="KAG0285304.1"/>
    <property type="molecule type" value="Genomic_DNA"/>
</dbReference>
<name>A0ABQ7JV69_9FUNG</name>
<dbReference type="Proteomes" id="UP001194696">
    <property type="component" value="Unassembled WGS sequence"/>
</dbReference>
<evidence type="ECO:0000313" key="3">
    <source>
        <dbReference type="Proteomes" id="UP001194696"/>
    </source>
</evidence>
<reference evidence="2 3" key="1">
    <citation type="journal article" date="2020" name="Fungal Divers.">
        <title>Resolving the Mortierellaceae phylogeny through synthesis of multi-gene phylogenetics and phylogenomics.</title>
        <authorList>
            <person name="Vandepol N."/>
            <person name="Liber J."/>
            <person name="Desiro A."/>
            <person name="Na H."/>
            <person name="Kennedy M."/>
            <person name="Barry K."/>
            <person name="Grigoriev I.V."/>
            <person name="Miller A.N."/>
            <person name="O'Donnell K."/>
            <person name="Stajich J.E."/>
            <person name="Bonito G."/>
        </authorList>
    </citation>
    <scope>NUCLEOTIDE SEQUENCE [LARGE SCALE GENOMIC DNA]</scope>
    <source>
        <strain evidence="2 3">AD045</strain>
    </source>
</reference>
<evidence type="ECO:0008006" key="4">
    <source>
        <dbReference type="Google" id="ProtNLM"/>
    </source>
</evidence>
<sequence>MDGLNKHWAKLHMPAFASAVAANKMMRKMDNNSDVAMESEHEADGTGDDEEVKDGDAMEESYEGDENDGDDSDVEQDEDVVAKPVIRRFSNGVRGVANTVCVVHAANQNKGLSEYTQEEDILFPVGTILIKGIAKTYDGRRRAQPIAWIDGPDKLTPFTATQLRHYKLIVDHRFRLNSSFSNKVCATRECKERITWRAAGVIRRKINRTKSTVTMAYLKSATKCFQCRG</sequence>